<dbReference type="Pfam" id="PF00480">
    <property type="entry name" value="ROK"/>
    <property type="match status" value="1"/>
</dbReference>
<dbReference type="KEGG" id="pmx:PERMA_1552"/>
<protein>
    <submittedName>
        <fullName evidence="2">Xylose repressor</fullName>
    </submittedName>
</protein>
<name>C0QRM3_PERMH</name>
<dbReference type="PANTHER" id="PTHR18964:SF149">
    <property type="entry name" value="BIFUNCTIONAL UDP-N-ACETYLGLUCOSAMINE 2-EPIMERASE_N-ACETYLMANNOSAMINE KINASE"/>
    <property type="match status" value="1"/>
</dbReference>
<dbReference type="AlphaFoldDB" id="C0QRM3"/>
<keyword evidence="3" id="KW-1185">Reference proteome</keyword>
<evidence type="ECO:0000313" key="3">
    <source>
        <dbReference type="Proteomes" id="UP000001366"/>
    </source>
</evidence>
<gene>
    <name evidence="2" type="ordered locus">PERMA_1552</name>
</gene>
<dbReference type="HOGENOM" id="CLU_036604_0_2_0"/>
<dbReference type="Gene3D" id="3.30.420.40">
    <property type="match status" value="2"/>
</dbReference>
<dbReference type="InterPro" id="IPR000600">
    <property type="entry name" value="ROK"/>
</dbReference>
<dbReference type="EMBL" id="CP001230">
    <property type="protein sequence ID" value="ACO03391.1"/>
    <property type="molecule type" value="Genomic_DNA"/>
</dbReference>
<dbReference type="SUPFAM" id="SSF53067">
    <property type="entry name" value="Actin-like ATPase domain"/>
    <property type="match status" value="1"/>
</dbReference>
<sequence>MRRYLGIDIGGTFIKFVYKKGDDIEKGKVYIREIISKNRPDLIVDEIRKIVKKYRPDILGVAVAGLIDKKTGVLTASPNIKPLENFPFKDELENSLKIPVYIENDASLAAYGEYLYGAGKGSEILICLTLGTGLGGGAVINGKLLTGVSGSAMEIGHTTIEMDGLPCHCGRKGCLESYVSSYGLERIYYLYTDQKISSSQIITLANEGDLTAMRSMERFSEYLSVGLMNIVHIFNPDRIVLAGGITENYPAVVDMAVSNLKNIAFHLPFRDLTVKRAELKEFSGAYGALGYAENESR</sequence>
<dbReference type="eggNOG" id="COG1940">
    <property type="taxonomic scope" value="Bacteria"/>
</dbReference>
<comment type="similarity">
    <text evidence="1">Belongs to the ROK (NagC/XylR) family.</text>
</comment>
<dbReference type="OrthoDB" id="9810372at2"/>
<accession>C0QRM3</accession>
<proteinExistence type="inferred from homology"/>
<evidence type="ECO:0000313" key="2">
    <source>
        <dbReference type="EMBL" id="ACO03391.1"/>
    </source>
</evidence>
<dbReference type="STRING" id="123214.PERMA_1552"/>
<dbReference type="InterPro" id="IPR043129">
    <property type="entry name" value="ATPase_NBD"/>
</dbReference>
<dbReference type="Proteomes" id="UP000001366">
    <property type="component" value="Chromosome"/>
</dbReference>
<reference evidence="2 3" key="1">
    <citation type="journal article" date="2009" name="J. Bacteriol.">
        <title>Complete and draft genome sequences of six members of the Aquificales.</title>
        <authorList>
            <person name="Reysenbach A.L."/>
            <person name="Hamamura N."/>
            <person name="Podar M."/>
            <person name="Griffiths E."/>
            <person name="Ferreira S."/>
            <person name="Hochstein R."/>
            <person name="Heidelberg J."/>
            <person name="Johnson J."/>
            <person name="Mead D."/>
            <person name="Pohorille A."/>
            <person name="Sarmiento M."/>
            <person name="Schweighofer K."/>
            <person name="Seshadri R."/>
            <person name="Voytek M.A."/>
        </authorList>
    </citation>
    <scope>NUCLEOTIDE SEQUENCE [LARGE SCALE GENOMIC DNA]</scope>
    <source>
        <strain evidence="3">DSM 14350 / EX-H1</strain>
    </source>
</reference>
<organism evidence="2 3">
    <name type="scientific">Persephonella marina (strain DSM 14350 / EX-H1)</name>
    <dbReference type="NCBI Taxonomy" id="123214"/>
    <lineage>
        <taxon>Bacteria</taxon>
        <taxon>Pseudomonadati</taxon>
        <taxon>Aquificota</taxon>
        <taxon>Aquificia</taxon>
        <taxon>Aquificales</taxon>
        <taxon>Hydrogenothermaceae</taxon>
        <taxon>Persephonella</taxon>
    </lineage>
</organism>
<dbReference type="PANTHER" id="PTHR18964">
    <property type="entry name" value="ROK (REPRESSOR, ORF, KINASE) FAMILY"/>
    <property type="match status" value="1"/>
</dbReference>
<dbReference type="PaxDb" id="123214-PERMA_1552"/>
<evidence type="ECO:0000256" key="1">
    <source>
        <dbReference type="ARBA" id="ARBA00006479"/>
    </source>
</evidence>
<dbReference type="RefSeq" id="WP_012675630.1">
    <property type="nucleotide sequence ID" value="NC_012440.1"/>
</dbReference>